<evidence type="ECO:0000313" key="1">
    <source>
        <dbReference type="Proteomes" id="UP000790787"/>
    </source>
</evidence>
<keyword evidence="1" id="KW-1185">Reference proteome</keyword>
<dbReference type="PaxDb" id="4097-A0A1S3YIN7"/>
<dbReference type="PANTHER" id="PTHR33067">
    <property type="entry name" value="RNA-DIRECTED DNA POLYMERASE-RELATED"/>
    <property type="match status" value="1"/>
</dbReference>
<dbReference type="InterPro" id="IPR021109">
    <property type="entry name" value="Peptidase_aspartic_dom_sf"/>
</dbReference>
<sequence>MAKGIRMLILAKQNNPRLQDQGPLGFQNQPRQQYQLPQPNQSSMEDLMKAFINKTDEKFHTRGTAIQNLESQMGQIANLLFERDPGTLPSDTEKNPKEIIKVVVNKQTETPVEKKSEEQKGQISGVQKEIEESSHMSALPFPQKMKREKLDKCFGRFLEILKQFYVNIPFIEVLTQMLAYAKFLKEILSSKRKLEKTTVVKLNGPCSAILKIKILKKCRDPGSFTIPCSLGSDKFDKALYDSGVSINIMPQSAFKKLKGELGLIKSIPVSLQLADQITILPKGIIEDILVRVDKFVFPIDFIVVDLEVNKDVPLILWRSFYVQAAILDIYEGQLMFRMGNEKVVFRMKRMMKYPSDEASAYSCFKLDVIGKLAEKYNTLEDEDPEIRKEAEVLETEDQVVDDEELKEEACTQEQKLGELLKKHKKAIDWSIPDIKGISPAICMPKFCWKKIASKWCSPNAS</sequence>
<dbReference type="RefSeq" id="XP_016452121.1">
    <property type="nucleotide sequence ID" value="XM_016596635.1"/>
</dbReference>
<evidence type="ECO:0008006" key="3">
    <source>
        <dbReference type="Google" id="ProtNLM"/>
    </source>
</evidence>
<dbReference type="Gene3D" id="2.40.70.10">
    <property type="entry name" value="Acid Proteases"/>
    <property type="match status" value="1"/>
</dbReference>
<reference evidence="2" key="2">
    <citation type="submission" date="2025-08" db="UniProtKB">
        <authorList>
            <consortium name="RefSeq"/>
        </authorList>
    </citation>
    <scope>IDENTIFICATION</scope>
</reference>
<reference evidence="1" key="1">
    <citation type="journal article" date="2014" name="Nat. Commun.">
        <title>The tobacco genome sequence and its comparison with those of tomato and potato.</title>
        <authorList>
            <person name="Sierro N."/>
            <person name="Battey J.N."/>
            <person name="Ouadi S."/>
            <person name="Bakaher N."/>
            <person name="Bovet L."/>
            <person name="Willig A."/>
            <person name="Goepfert S."/>
            <person name="Peitsch M.C."/>
            <person name="Ivanov N.V."/>
        </authorList>
    </citation>
    <scope>NUCLEOTIDE SEQUENCE [LARGE SCALE GENOMIC DNA]</scope>
</reference>
<proteinExistence type="predicted"/>
<dbReference type="CDD" id="cd00303">
    <property type="entry name" value="retropepsin_like"/>
    <property type="match status" value="1"/>
</dbReference>
<gene>
    <name evidence="2" type="primary">LOC107776718</name>
</gene>
<protein>
    <recommendedName>
        <fullName evidence="3">Aspartic peptidase DDI1-type domain-containing protein</fullName>
    </recommendedName>
</protein>
<organism evidence="1 2">
    <name type="scientific">Nicotiana tabacum</name>
    <name type="common">Common tobacco</name>
    <dbReference type="NCBI Taxonomy" id="4097"/>
    <lineage>
        <taxon>Eukaryota</taxon>
        <taxon>Viridiplantae</taxon>
        <taxon>Streptophyta</taxon>
        <taxon>Embryophyta</taxon>
        <taxon>Tracheophyta</taxon>
        <taxon>Spermatophyta</taxon>
        <taxon>Magnoliopsida</taxon>
        <taxon>eudicotyledons</taxon>
        <taxon>Gunneridae</taxon>
        <taxon>Pentapetalae</taxon>
        <taxon>asterids</taxon>
        <taxon>lamiids</taxon>
        <taxon>Solanales</taxon>
        <taxon>Solanaceae</taxon>
        <taxon>Nicotianoideae</taxon>
        <taxon>Nicotianeae</taxon>
        <taxon>Nicotiana</taxon>
    </lineage>
</organism>
<evidence type="ECO:0000313" key="2">
    <source>
        <dbReference type="RefSeq" id="XP_016452121.1"/>
    </source>
</evidence>
<dbReference type="AlphaFoldDB" id="A0A1S3YIN7"/>
<dbReference type="PANTHER" id="PTHR33067:SF31">
    <property type="entry name" value="RNA-DIRECTED DNA POLYMERASE"/>
    <property type="match status" value="1"/>
</dbReference>
<dbReference type="GeneID" id="107776718"/>
<dbReference type="KEGG" id="nta:107776718"/>
<dbReference type="OrthoDB" id="778454at2759"/>
<dbReference type="Proteomes" id="UP000790787">
    <property type="component" value="Chromosome 5"/>
</dbReference>
<name>A0A1S3YIN7_TOBAC</name>
<accession>A0A1S3YIN7</accession>